<comment type="caution">
    <text evidence="6">The sequence shown here is derived from an EMBL/GenBank/DDBJ whole genome shotgun (WGS) entry which is preliminary data.</text>
</comment>
<evidence type="ECO:0000256" key="4">
    <source>
        <dbReference type="ARBA" id="ARBA00023136"/>
    </source>
</evidence>
<comment type="subcellular location">
    <subcellularLocation>
        <location evidence="1">Membrane</location>
        <topology evidence="1">Multi-pass membrane protein</topology>
    </subcellularLocation>
</comment>
<organism evidence="6">
    <name type="scientific">Hyalella azteca</name>
    <name type="common">Amphipod</name>
    <dbReference type="NCBI Taxonomy" id="294128"/>
    <lineage>
        <taxon>Eukaryota</taxon>
        <taxon>Metazoa</taxon>
        <taxon>Ecdysozoa</taxon>
        <taxon>Arthropoda</taxon>
        <taxon>Crustacea</taxon>
        <taxon>Multicrustacea</taxon>
        <taxon>Malacostraca</taxon>
        <taxon>Eumalacostraca</taxon>
        <taxon>Peracarida</taxon>
        <taxon>Amphipoda</taxon>
        <taxon>Senticaudata</taxon>
        <taxon>Talitrida</taxon>
        <taxon>Talitroidea</taxon>
        <taxon>Hyalellidae</taxon>
        <taxon>Hyalella</taxon>
    </lineage>
</organism>
<proteinExistence type="predicted"/>
<reference evidence="6" key="2">
    <citation type="journal article" date="2018" name="Environ. Sci. Technol.">
        <title>The Toxicogenome of Hyalella azteca: A Model for Sediment Ecotoxicology and Evolutionary Toxicology.</title>
        <authorList>
            <person name="Poynton H.C."/>
            <person name="Hasenbein S."/>
            <person name="Benoit J.B."/>
            <person name="Sepulveda M.S."/>
            <person name="Poelchau M.F."/>
            <person name="Hughes D.S.T."/>
            <person name="Murali S.C."/>
            <person name="Chen S."/>
            <person name="Glastad K.M."/>
            <person name="Goodisman M.A.D."/>
            <person name="Werren J.H."/>
            <person name="Vineis J.H."/>
            <person name="Bowen J.L."/>
            <person name="Friedrich M."/>
            <person name="Jones J."/>
            <person name="Robertson H.M."/>
            <person name="Feyereisen R."/>
            <person name="Mechler-Hickson A."/>
            <person name="Mathers N."/>
            <person name="Lee C.E."/>
            <person name="Colbourne J.K."/>
            <person name="Biales A."/>
            <person name="Johnston J.S."/>
            <person name="Wellborn G.A."/>
            <person name="Rosendale A.J."/>
            <person name="Cridge A.G."/>
            <person name="Munoz-Torres M.C."/>
            <person name="Bain P.A."/>
            <person name="Manny A.R."/>
            <person name="Major K.M."/>
            <person name="Lambert F.N."/>
            <person name="Vulpe C.D."/>
            <person name="Tuck P."/>
            <person name="Blalock B.J."/>
            <person name="Lin Y.Y."/>
            <person name="Smith M.E."/>
            <person name="Ochoa-Acuna H."/>
            <person name="Chen M.M."/>
            <person name="Childers C.P."/>
            <person name="Qu J."/>
            <person name="Dugan S."/>
            <person name="Lee S.L."/>
            <person name="Chao H."/>
            <person name="Dinh H."/>
            <person name="Han Y."/>
            <person name="Doddapaneni H."/>
            <person name="Worley K.C."/>
            <person name="Muzny D.M."/>
            <person name="Gibbs R.A."/>
            <person name="Richards S."/>
        </authorList>
    </citation>
    <scope>NUCLEOTIDE SEQUENCE</scope>
    <source>
        <strain evidence="6">HAZT.00-mixed</strain>
        <tissue evidence="6">Whole organism</tissue>
    </source>
</reference>
<evidence type="ECO:0000256" key="5">
    <source>
        <dbReference type="SAM" id="Phobius"/>
    </source>
</evidence>
<feature type="transmembrane region" description="Helical" evidence="5">
    <location>
        <begin position="190"/>
        <end position="209"/>
    </location>
</feature>
<dbReference type="GO" id="GO:0016020">
    <property type="term" value="C:membrane"/>
    <property type="evidence" value="ECO:0007669"/>
    <property type="project" value="UniProtKB-SubCell"/>
</dbReference>
<feature type="transmembrane region" description="Helical" evidence="5">
    <location>
        <begin position="158"/>
        <end position="178"/>
    </location>
</feature>
<gene>
    <name evidence="6" type="ORF">HAZT_HAZT005045</name>
</gene>
<reference evidence="6" key="3">
    <citation type="submission" date="2019-06" db="EMBL/GenBank/DDBJ databases">
        <authorList>
            <person name="Poynton C."/>
            <person name="Hasenbein S."/>
            <person name="Benoit J.B."/>
            <person name="Sepulveda M.S."/>
            <person name="Poelchau M.F."/>
            <person name="Murali S.C."/>
            <person name="Chen S."/>
            <person name="Glastad K.M."/>
            <person name="Werren J.H."/>
            <person name="Vineis J.H."/>
            <person name="Bowen J.L."/>
            <person name="Friedrich M."/>
            <person name="Jones J."/>
            <person name="Robertson H.M."/>
            <person name="Feyereisen R."/>
            <person name="Mechler-Hickson A."/>
            <person name="Mathers N."/>
            <person name="Lee C.E."/>
            <person name="Colbourne J.K."/>
            <person name="Biales A."/>
            <person name="Johnston J.S."/>
            <person name="Wellborn G.A."/>
            <person name="Rosendale A.J."/>
            <person name="Cridge A.G."/>
            <person name="Munoz-Torres M.C."/>
            <person name="Bain P.A."/>
            <person name="Manny A.R."/>
            <person name="Major K.M."/>
            <person name="Lambert F.N."/>
            <person name="Vulpe C.D."/>
            <person name="Tuck P."/>
            <person name="Blalock B.J."/>
            <person name="Lin Y.-Y."/>
            <person name="Smith M.E."/>
            <person name="Ochoa-Acuna H."/>
            <person name="Chen M.-J.M."/>
            <person name="Childers C.P."/>
            <person name="Qu J."/>
            <person name="Dugan S."/>
            <person name="Lee S.L."/>
            <person name="Chao H."/>
            <person name="Dinh H."/>
            <person name="Han Y."/>
            <person name="Doddapaneni H."/>
            <person name="Worley K.C."/>
            <person name="Muzny D.M."/>
            <person name="Gibbs R.A."/>
            <person name="Richards S."/>
        </authorList>
    </citation>
    <scope>NUCLEOTIDE SEQUENCE</scope>
    <source>
        <strain evidence="6">HAZT.00-mixed</strain>
        <tissue evidence="6">Whole organism</tissue>
    </source>
</reference>
<protein>
    <submittedName>
        <fullName evidence="6">Uncharacterized protein</fullName>
    </submittedName>
</protein>
<accession>A0A6A0H848</accession>
<keyword evidence="2 5" id="KW-0812">Transmembrane</keyword>
<keyword evidence="4 5" id="KW-0472">Membrane</keyword>
<dbReference type="EMBL" id="JQDR03005912">
    <property type="protein sequence ID" value="KAA0201012.1"/>
    <property type="molecule type" value="Genomic_DNA"/>
</dbReference>
<evidence type="ECO:0000256" key="2">
    <source>
        <dbReference type="ARBA" id="ARBA00022692"/>
    </source>
</evidence>
<sequence>MDFDEELKKVGEWGAYQRLILYSFLLPATLPCAFHAYNQLFMASTPPHWCKVPELERLAPYLSPEARRNLSIPYDNTRKRYSSCQMYDYNYTERLTSLGIINSSTAPPIGEGSDTVAPVVPCGEGGWHYQLPANSTSVVALVGGIELVGPHQRTYTSVMLNVAYSCGLILLAVVAYLVRDWQSLCLVTTLPFIVFFFAFKSHILLSYYFTLRKLCVRAGEPPDFLQQAQPVPEFLQERACLLQQTDECPSSVDAKPPAEDEGRRYGVLDLFRTPNLARKTVIITFIWCENNFSHFHLFQK</sequence>
<name>A0A6A0H848_HYAAZ</name>
<evidence type="ECO:0000256" key="3">
    <source>
        <dbReference type="ARBA" id="ARBA00022989"/>
    </source>
</evidence>
<evidence type="ECO:0000313" key="6">
    <source>
        <dbReference type="EMBL" id="KAA0201012.1"/>
    </source>
</evidence>
<reference evidence="6" key="1">
    <citation type="submission" date="2014-08" db="EMBL/GenBank/DDBJ databases">
        <authorList>
            <person name="Murali S."/>
            <person name="Richards S."/>
            <person name="Bandaranaike D."/>
            <person name="Bellair M."/>
            <person name="Blankenburg K."/>
            <person name="Chao H."/>
            <person name="Dinh H."/>
            <person name="Doddapaneni H."/>
            <person name="Dugan-Rocha S."/>
            <person name="Elkadiri S."/>
            <person name="Gnanaolivu R."/>
            <person name="Hughes D."/>
            <person name="Lee S."/>
            <person name="Li M."/>
            <person name="Ming W."/>
            <person name="Munidasa M."/>
            <person name="Muniz J."/>
            <person name="Nguyen L."/>
            <person name="Osuji N."/>
            <person name="Pu L.-L."/>
            <person name="Puazo M."/>
            <person name="Skinner E."/>
            <person name="Qu C."/>
            <person name="Quiroz J."/>
            <person name="Raj R."/>
            <person name="Weissenberger G."/>
            <person name="Xin Y."/>
            <person name="Zou X."/>
            <person name="Han Y."/>
            <person name="Worley K."/>
            <person name="Muzny D."/>
            <person name="Gibbs R."/>
        </authorList>
    </citation>
    <scope>NUCLEOTIDE SEQUENCE</scope>
    <source>
        <strain evidence="6">HAZT.00-mixed</strain>
        <tissue evidence="6">Whole organism</tissue>
    </source>
</reference>
<dbReference type="PANTHER" id="PTHR24064">
    <property type="entry name" value="SOLUTE CARRIER FAMILY 22 MEMBER"/>
    <property type="match status" value="1"/>
</dbReference>
<evidence type="ECO:0000256" key="1">
    <source>
        <dbReference type="ARBA" id="ARBA00004141"/>
    </source>
</evidence>
<dbReference type="Gene3D" id="1.20.1250.20">
    <property type="entry name" value="MFS general substrate transporter like domains"/>
    <property type="match status" value="1"/>
</dbReference>
<dbReference type="InterPro" id="IPR036259">
    <property type="entry name" value="MFS_trans_sf"/>
</dbReference>
<dbReference type="AlphaFoldDB" id="A0A6A0H848"/>
<feature type="transmembrane region" description="Helical" evidence="5">
    <location>
        <begin position="20"/>
        <end position="37"/>
    </location>
</feature>
<dbReference type="Proteomes" id="UP000711488">
    <property type="component" value="Unassembled WGS sequence"/>
</dbReference>
<keyword evidence="3 5" id="KW-1133">Transmembrane helix</keyword>